<accession>A0ACC1R8D8</accession>
<dbReference type="EMBL" id="JANAKD010000028">
    <property type="protein sequence ID" value="KAJ3498932.1"/>
    <property type="molecule type" value="Genomic_DNA"/>
</dbReference>
<proteinExistence type="predicted"/>
<reference evidence="1" key="1">
    <citation type="submission" date="2022-07" db="EMBL/GenBank/DDBJ databases">
        <title>Genome Sequence of Lecanicillium saksenae.</title>
        <authorList>
            <person name="Buettner E."/>
        </authorList>
    </citation>
    <scope>NUCLEOTIDE SEQUENCE</scope>
    <source>
        <strain evidence="1">VT-O1</strain>
    </source>
</reference>
<keyword evidence="2" id="KW-1185">Reference proteome</keyword>
<protein>
    <submittedName>
        <fullName evidence="1">Uncharacterized protein</fullName>
    </submittedName>
</protein>
<gene>
    <name evidence="1" type="ORF">NLG97_g747</name>
</gene>
<evidence type="ECO:0000313" key="1">
    <source>
        <dbReference type="EMBL" id="KAJ3498932.1"/>
    </source>
</evidence>
<dbReference type="Proteomes" id="UP001148737">
    <property type="component" value="Unassembled WGS sequence"/>
</dbReference>
<evidence type="ECO:0000313" key="2">
    <source>
        <dbReference type="Proteomes" id="UP001148737"/>
    </source>
</evidence>
<organism evidence="1 2">
    <name type="scientific">Lecanicillium saksenae</name>
    <dbReference type="NCBI Taxonomy" id="468837"/>
    <lineage>
        <taxon>Eukaryota</taxon>
        <taxon>Fungi</taxon>
        <taxon>Dikarya</taxon>
        <taxon>Ascomycota</taxon>
        <taxon>Pezizomycotina</taxon>
        <taxon>Sordariomycetes</taxon>
        <taxon>Hypocreomycetidae</taxon>
        <taxon>Hypocreales</taxon>
        <taxon>Cordycipitaceae</taxon>
        <taxon>Lecanicillium</taxon>
    </lineage>
</organism>
<sequence length="87" mass="9518">MIDLEANLPPTYAREVRDQYTTHPAPTAAAERSVRLRVTPSTQANAAPESPAECCGGFWAAVFLIGFIISIYFNIRYATSGKCQPIL</sequence>
<name>A0ACC1R8D8_9HYPO</name>
<comment type="caution">
    <text evidence="1">The sequence shown here is derived from an EMBL/GenBank/DDBJ whole genome shotgun (WGS) entry which is preliminary data.</text>
</comment>